<accession>A0A5C3MLW8</accession>
<evidence type="ECO:0000313" key="4">
    <source>
        <dbReference type="EMBL" id="TFK45877.1"/>
    </source>
</evidence>
<evidence type="ECO:0000313" key="5">
    <source>
        <dbReference type="Proteomes" id="UP000305948"/>
    </source>
</evidence>
<dbReference type="AlphaFoldDB" id="A0A5C3MLW8"/>
<reference evidence="4 5" key="1">
    <citation type="journal article" date="2019" name="Nat. Ecol. Evol.">
        <title>Megaphylogeny resolves global patterns of mushroom evolution.</title>
        <authorList>
            <person name="Varga T."/>
            <person name="Krizsan K."/>
            <person name="Foldi C."/>
            <person name="Dima B."/>
            <person name="Sanchez-Garcia M."/>
            <person name="Sanchez-Ramirez S."/>
            <person name="Szollosi G.J."/>
            <person name="Szarkandi J.G."/>
            <person name="Papp V."/>
            <person name="Albert L."/>
            <person name="Andreopoulos W."/>
            <person name="Angelini C."/>
            <person name="Antonin V."/>
            <person name="Barry K.W."/>
            <person name="Bougher N.L."/>
            <person name="Buchanan P."/>
            <person name="Buyck B."/>
            <person name="Bense V."/>
            <person name="Catcheside P."/>
            <person name="Chovatia M."/>
            <person name="Cooper J."/>
            <person name="Damon W."/>
            <person name="Desjardin D."/>
            <person name="Finy P."/>
            <person name="Geml J."/>
            <person name="Haridas S."/>
            <person name="Hughes K."/>
            <person name="Justo A."/>
            <person name="Karasinski D."/>
            <person name="Kautmanova I."/>
            <person name="Kiss B."/>
            <person name="Kocsube S."/>
            <person name="Kotiranta H."/>
            <person name="LaButti K.M."/>
            <person name="Lechner B.E."/>
            <person name="Liimatainen K."/>
            <person name="Lipzen A."/>
            <person name="Lukacs Z."/>
            <person name="Mihaltcheva S."/>
            <person name="Morgado L.N."/>
            <person name="Niskanen T."/>
            <person name="Noordeloos M.E."/>
            <person name="Ohm R.A."/>
            <person name="Ortiz-Santana B."/>
            <person name="Ovrebo C."/>
            <person name="Racz N."/>
            <person name="Riley R."/>
            <person name="Savchenko A."/>
            <person name="Shiryaev A."/>
            <person name="Soop K."/>
            <person name="Spirin V."/>
            <person name="Szebenyi C."/>
            <person name="Tomsovsky M."/>
            <person name="Tulloss R.E."/>
            <person name="Uehling J."/>
            <person name="Grigoriev I.V."/>
            <person name="Vagvolgyi C."/>
            <person name="Papp T."/>
            <person name="Martin F.M."/>
            <person name="Miettinen O."/>
            <person name="Hibbett D.S."/>
            <person name="Nagy L.G."/>
        </authorList>
    </citation>
    <scope>NUCLEOTIDE SEQUENCE [LARGE SCALE GENOMIC DNA]</scope>
    <source>
        <strain evidence="4 5">OMC1185</strain>
    </source>
</reference>
<feature type="coiled-coil region" evidence="2">
    <location>
        <begin position="444"/>
        <end position="471"/>
    </location>
</feature>
<dbReference type="Proteomes" id="UP000305948">
    <property type="component" value="Unassembled WGS sequence"/>
</dbReference>
<dbReference type="EMBL" id="ML213536">
    <property type="protein sequence ID" value="TFK45877.1"/>
    <property type="molecule type" value="Genomic_DNA"/>
</dbReference>
<name>A0A5C3MLW8_9AGAM</name>
<dbReference type="GO" id="GO:0016810">
    <property type="term" value="F:hydrolase activity, acting on carbon-nitrogen (but not peptide) bonds"/>
    <property type="evidence" value="ECO:0007669"/>
    <property type="project" value="InterPro"/>
</dbReference>
<feature type="domain" description="Amidohydrolase-related" evidence="3">
    <location>
        <begin position="63"/>
        <end position="436"/>
    </location>
</feature>
<dbReference type="InterPro" id="IPR011059">
    <property type="entry name" value="Metal-dep_hydrolase_composite"/>
</dbReference>
<evidence type="ECO:0000259" key="3">
    <source>
        <dbReference type="Pfam" id="PF01979"/>
    </source>
</evidence>
<dbReference type="STRING" id="5364.A0A5C3MLW8"/>
<dbReference type="Gene3D" id="3.20.20.140">
    <property type="entry name" value="Metal-dependent hydrolases"/>
    <property type="match status" value="1"/>
</dbReference>
<dbReference type="PANTHER" id="PTHR43794:SF11">
    <property type="entry name" value="AMIDOHYDROLASE-RELATED DOMAIN-CONTAINING PROTEIN"/>
    <property type="match status" value="1"/>
</dbReference>
<protein>
    <submittedName>
        <fullName evidence="4">Metallo-dependent hydrolase</fullName>
    </submittedName>
</protein>
<evidence type="ECO:0000256" key="1">
    <source>
        <dbReference type="ARBA" id="ARBA00022801"/>
    </source>
</evidence>
<dbReference type="Pfam" id="PF01979">
    <property type="entry name" value="Amidohydro_1"/>
    <property type="match status" value="1"/>
</dbReference>
<keyword evidence="5" id="KW-1185">Reference proteome</keyword>
<dbReference type="SUPFAM" id="SSF51556">
    <property type="entry name" value="Metallo-dependent hydrolases"/>
    <property type="match status" value="1"/>
</dbReference>
<dbReference type="InterPro" id="IPR050287">
    <property type="entry name" value="MTA/SAH_deaminase"/>
</dbReference>
<sequence length="486" mass="53123">MSAILLQNGLLTTYTDRDGPLSIPEARRVDLLIDGERIAVVAEPNTVQAPTGALTIDCTNKWIAPGFVDTHRHAWMSVSPHQEDWTLAEYIAKAPMTTTRLTTAEDIYVGQLSGCLQALNGGTTTVVDHFHAANSRSHIEKAVQATVESGVRSMLCVSRQSTPTSLSPFRMYDEAEVSKMQLEMLRSLAEKDHGRLCPDGRVTLGLGYDFQGHNPGEDKRVLSMARELGITPITMHYVGGPHGMSTDHKIRKWSEAGLLQGDCIFSHCNGLVHQNPDPKEWELLKETGASVAVTPEDELGMGHGNPVTYECVRRGVKVGLGIDCASIVSTEMFPAMHFALQWERGRIHEALSSRGKGIAYNNLPAASAFRLATLGGAEAAHVSSKLGSLEVGKLADIVIYDADSINLAGCRDPFRGIALHATGADVETVIVNGEIVKRDGKLVRKQWKEVAKQLKHQQDSLRERLARIDLDEQYKAAMPILRVPVE</sequence>
<keyword evidence="1 4" id="KW-0378">Hydrolase</keyword>
<organism evidence="4 5">
    <name type="scientific">Heliocybe sulcata</name>
    <dbReference type="NCBI Taxonomy" id="5364"/>
    <lineage>
        <taxon>Eukaryota</taxon>
        <taxon>Fungi</taxon>
        <taxon>Dikarya</taxon>
        <taxon>Basidiomycota</taxon>
        <taxon>Agaricomycotina</taxon>
        <taxon>Agaricomycetes</taxon>
        <taxon>Gloeophyllales</taxon>
        <taxon>Gloeophyllaceae</taxon>
        <taxon>Heliocybe</taxon>
    </lineage>
</organism>
<evidence type="ECO:0000256" key="2">
    <source>
        <dbReference type="SAM" id="Coils"/>
    </source>
</evidence>
<dbReference type="Gene3D" id="2.30.40.10">
    <property type="entry name" value="Urease, subunit C, domain 1"/>
    <property type="match status" value="1"/>
</dbReference>
<keyword evidence="2" id="KW-0175">Coiled coil</keyword>
<proteinExistence type="predicted"/>
<dbReference type="OrthoDB" id="194468at2759"/>
<dbReference type="PANTHER" id="PTHR43794">
    <property type="entry name" value="AMINOHYDROLASE SSNA-RELATED"/>
    <property type="match status" value="1"/>
</dbReference>
<dbReference type="InterPro" id="IPR006680">
    <property type="entry name" value="Amidohydro-rel"/>
</dbReference>
<dbReference type="InterPro" id="IPR032466">
    <property type="entry name" value="Metal_Hydrolase"/>
</dbReference>
<gene>
    <name evidence="4" type="ORF">OE88DRAFT_1688643</name>
</gene>
<dbReference type="SUPFAM" id="SSF51338">
    <property type="entry name" value="Composite domain of metallo-dependent hydrolases"/>
    <property type="match status" value="2"/>
</dbReference>